<dbReference type="GO" id="GO:0016149">
    <property type="term" value="F:translation release factor activity, codon specific"/>
    <property type="evidence" value="ECO:0007669"/>
    <property type="project" value="UniProtKB-UniRule"/>
</dbReference>
<evidence type="ECO:0000256" key="1">
    <source>
        <dbReference type="ARBA" id="ARBA00002986"/>
    </source>
</evidence>
<dbReference type="EMBL" id="CP003418">
    <property type="protein sequence ID" value="AFH48122.1"/>
    <property type="molecule type" value="Genomic_DNA"/>
</dbReference>
<dbReference type="FunFam" id="3.30.70.1660:FF:000002">
    <property type="entry name" value="Peptide chain release factor 1"/>
    <property type="match status" value="1"/>
</dbReference>
<dbReference type="InterPro" id="IPR005139">
    <property type="entry name" value="PCRF"/>
</dbReference>
<dbReference type="PATRIC" id="fig|945713.3.peg.410"/>
<evidence type="ECO:0000256" key="6">
    <source>
        <dbReference type="ARBA" id="ARBA00022917"/>
    </source>
</evidence>
<feature type="domain" description="Prokaryotic-type class I peptide chain release factors" evidence="10">
    <location>
        <begin position="228"/>
        <end position="244"/>
    </location>
</feature>
<keyword evidence="5 7" id="KW-0963">Cytoplasm</keyword>
<evidence type="ECO:0000313" key="12">
    <source>
        <dbReference type="Proteomes" id="UP000007394"/>
    </source>
</evidence>
<evidence type="ECO:0000259" key="10">
    <source>
        <dbReference type="PROSITE" id="PS00745"/>
    </source>
</evidence>
<evidence type="ECO:0000256" key="4">
    <source>
        <dbReference type="ARBA" id="ARBA00022481"/>
    </source>
</evidence>
<dbReference type="RefSeq" id="WP_014559281.1">
    <property type="nucleotide sequence ID" value="NC_017464.1"/>
</dbReference>
<accession>I0AGL5</accession>
<sequence length="359" mass="41097">MNFLDKLEKVKQRYDQINELYSNPEYINNPEKMIALNKEKSEIEDVVQVYEKYVKILKDIEGNKEIINNSTEKELVDMAYAEMDELNAQKEKLEEEIKVLLLPKDPNDDKNVIMEIRAGTGGEEAALFANDLFRMYTRYAEIRGWKYEIIDLNETGLGGIKEVILSVSGDNVYGDLKYESGVHRVQRVPETEASGRVHTSAASVAVLPEVEDVEVEINPNDLKIDIFRSGGAGGQNVNKVETAVRITHLPTGIVVQCQDERSQLKNRQKAMKVLKARLYDMEMRKQMEQISAQRKSQVRSGDRSEKIRTYNFPQNRVTDHRIGLTLYNLSNIMEGQLDNLIEQLKLADKAEKLQAAEFH</sequence>
<dbReference type="AlphaFoldDB" id="I0AGL5"/>
<dbReference type="HAMAP" id="MF_00093">
    <property type="entry name" value="Rel_fac_1"/>
    <property type="match status" value="1"/>
</dbReference>
<keyword evidence="9" id="KW-0175">Coiled coil</keyword>
<dbReference type="FunFam" id="3.30.70.1660:FF:000004">
    <property type="entry name" value="Peptide chain release factor 1"/>
    <property type="match status" value="1"/>
</dbReference>
<dbReference type="FunFam" id="3.30.160.20:FF:000004">
    <property type="entry name" value="Peptide chain release factor 1"/>
    <property type="match status" value="1"/>
</dbReference>
<proteinExistence type="inferred from homology"/>
<dbReference type="InterPro" id="IPR000352">
    <property type="entry name" value="Pep_chain_release_fac_I"/>
</dbReference>
<dbReference type="PANTHER" id="PTHR43804">
    <property type="entry name" value="LD18447P"/>
    <property type="match status" value="1"/>
</dbReference>
<dbReference type="InterPro" id="IPR004373">
    <property type="entry name" value="RF-1"/>
</dbReference>
<comment type="subcellular location">
    <subcellularLocation>
        <location evidence="2 7">Cytoplasm</location>
    </subcellularLocation>
</comment>
<dbReference type="InterPro" id="IPR050057">
    <property type="entry name" value="Prokaryotic/Mito_RF"/>
</dbReference>
<dbReference type="KEGG" id="ial:IALB_0410"/>
<comment type="similarity">
    <text evidence="3 7">Belongs to the prokaryotic/mitochondrial release factor family.</text>
</comment>
<dbReference type="NCBIfam" id="TIGR00019">
    <property type="entry name" value="prfA"/>
    <property type="match status" value="1"/>
</dbReference>
<dbReference type="Gene3D" id="3.30.160.20">
    <property type="match status" value="1"/>
</dbReference>
<dbReference type="Pfam" id="PF00472">
    <property type="entry name" value="RF-1"/>
    <property type="match status" value="1"/>
</dbReference>
<gene>
    <name evidence="7 11" type="primary">prfA</name>
    <name evidence="11" type="ordered locus">IALB_0410</name>
</gene>
<dbReference type="eggNOG" id="COG0216">
    <property type="taxonomic scope" value="Bacteria"/>
</dbReference>
<dbReference type="SUPFAM" id="SSF75620">
    <property type="entry name" value="Release factor"/>
    <property type="match status" value="1"/>
</dbReference>
<comment type="function">
    <text evidence="1 7">Peptide chain release factor 1 directs the termination of translation in response to the peptide chain termination codons UAG and UAA.</text>
</comment>
<dbReference type="Gene3D" id="3.30.70.1660">
    <property type="match status" value="2"/>
</dbReference>
<name>I0AGL5_IGNAJ</name>
<dbReference type="HOGENOM" id="CLU_036856_0_1_10"/>
<dbReference type="Gene3D" id="6.10.140.1950">
    <property type="match status" value="1"/>
</dbReference>
<keyword evidence="6 7" id="KW-0648">Protein biosynthesis</keyword>
<dbReference type="SMART" id="SM00937">
    <property type="entry name" value="PCRF"/>
    <property type="match status" value="1"/>
</dbReference>
<dbReference type="OrthoDB" id="9806673at2"/>
<feature type="modified residue" description="N5-methylglutamine" evidence="7">
    <location>
        <position position="235"/>
    </location>
</feature>
<dbReference type="PROSITE" id="PS00745">
    <property type="entry name" value="RF_PROK_I"/>
    <property type="match status" value="1"/>
</dbReference>
<evidence type="ECO:0000256" key="7">
    <source>
        <dbReference type="HAMAP-Rule" id="MF_00093"/>
    </source>
</evidence>
<keyword evidence="12" id="KW-1185">Reference proteome</keyword>
<dbReference type="NCBIfam" id="NF001859">
    <property type="entry name" value="PRK00591.1"/>
    <property type="match status" value="1"/>
</dbReference>
<dbReference type="Pfam" id="PF03462">
    <property type="entry name" value="PCRF"/>
    <property type="match status" value="1"/>
</dbReference>
<protein>
    <recommendedName>
        <fullName evidence="7 8">Peptide chain release factor 1</fullName>
        <shortName evidence="7">RF-1</shortName>
    </recommendedName>
</protein>
<evidence type="ECO:0000256" key="3">
    <source>
        <dbReference type="ARBA" id="ARBA00010835"/>
    </source>
</evidence>
<keyword evidence="4 7" id="KW-0488">Methylation</keyword>
<evidence type="ECO:0000256" key="2">
    <source>
        <dbReference type="ARBA" id="ARBA00004496"/>
    </source>
</evidence>
<evidence type="ECO:0000256" key="9">
    <source>
        <dbReference type="SAM" id="Coils"/>
    </source>
</evidence>
<dbReference type="PANTHER" id="PTHR43804:SF7">
    <property type="entry name" value="LD18447P"/>
    <property type="match status" value="1"/>
</dbReference>
<organism evidence="11 12">
    <name type="scientific">Ignavibacterium album (strain DSM 19864 / JCM 16511 / NBRC 101810 / Mat9-16)</name>
    <dbReference type="NCBI Taxonomy" id="945713"/>
    <lineage>
        <taxon>Bacteria</taxon>
        <taxon>Pseudomonadati</taxon>
        <taxon>Ignavibacteriota</taxon>
        <taxon>Ignavibacteria</taxon>
        <taxon>Ignavibacteriales</taxon>
        <taxon>Ignavibacteriaceae</taxon>
        <taxon>Ignavibacterium</taxon>
    </lineage>
</organism>
<reference evidence="11 12" key="1">
    <citation type="journal article" date="2012" name="Front. Microbiol.">
        <title>Complete genome of Ignavibacterium album, a metabolically versatile, flagellated, facultative anaerobe from the phylum Chlorobi.</title>
        <authorList>
            <person name="Liu Z."/>
            <person name="Frigaard N.-U."/>
            <person name="Vogl K."/>
            <person name="Iino T."/>
            <person name="Ohkuma M."/>
            <person name="Overmann J."/>
            <person name="Bryant D.A."/>
        </authorList>
    </citation>
    <scope>NUCLEOTIDE SEQUENCE [LARGE SCALE GENOMIC DNA]</scope>
    <source>
        <strain evidence="12">DSM 19864 / JCM 16511 / NBRC 101810 / Mat9-16</strain>
    </source>
</reference>
<evidence type="ECO:0000256" key="5">
    <source>
        <dbReference type="ARBA" id="ARBA00022490"/>
    </source>
</evidence>
<evidence type="ECO:0000313" key="11">
    <source>
        <dbReference type="EMBL" id="AFH48122.1"/>
    </source>
</evidence>
<dbReference type="InterPro" id="IPR045853">
    <property type="entry name" value="Pep_chain_release_fac_I_sf"/>
</dbReference>
<comment type="PTM">
    <text evidence="7">Methylated by PrmC. Methylation increases the termination efficiency of RF1.</text>
</comment>
<feature type="coiled-coil region" evidence="9">
    <location>
        <begin position="76"/>
        <end position="103"/>
    </location>
</feature>
<dbReference type="STRING" id="945713.IALB_0410"/>
<dbReference type="Proteomes" id="UP000007394">
    <property type="component" value="Chromosome"/>
</dbReference>
<dbReference type="GO" id="GO:0005829">
    <property type="term" value="C:cytosol"/>
    <property type="evidence" value="ECO:0007669"/>
    <property type="project" value="UniProtKB-ARBA"/>
</dbReference>
<evidence type="ECO:0000256" key="8">
    <source>
        <dbReference type="NCBIfam" id="TIGR00019"/>
    </source>
</evidence>